<organism evidence="1 2">
    <name type="scientific">Mauremys mutica</name>
    <name type="common">yellowpond turtle</name>
    <dbReference type="NCBI Taxonomy" id="74926"/>
    <lineage>
        <taxon>Eukaryota</taxon>
        <taxon>Metazoa</taxon>
        <taxon>Chordata</taxon>
        <taxon>Craniata</taxon>
        <taxon>Vertebrata</taxon>
        <taxon>Euteleostomi</taxon>
        <taxon>Archelosauria</taxon>
        <taxon>Testudinata</taxon>
        <taxon>Testudines</taxon>
        <taxon>Cryptodira</taxon>
        <taxon>Durocryptodira</taxon>
        <taxon>Testudinoidea</taxon>
        <taxon>Geoemydidae</taxon>
        <taxon>Geoemydinae</taxon>
        <taxon>Mauremys</taxon>
    </lineage>
</organism>
<sequence>MPGVIALCPLKRISLVYTMHVVVKYKAVTQQESESLDEAFGGHLLTSLHRGPVEILQLDPSYFTIWAT</sequence>
<accession>A0A9D3WQZ7</accession>
<feature type="non-terminal residue" evidence="1">
    <location>
        <position position="1"/>
    </location>
</feature>
<comment type="caution">
    <text evidence="1">The sequence shown here is derived from an EMBL/GenBank/DDBJ whole genome shotgun (WGS) entry which is preliminary data.</text>
</comment>
<keyword evidence="2" id="KW-1185">Reference proteome</keyword>
<dbReference type="EMBL" id="JAHDVG010000487">
    <property type="protein sequence ID" value="KAH1166371.1"/>
    <property type="molecule type" value="Genomic_DNA"/>
</dbReference>
<reference evidence="1" key="1">
    <citation type="submission" date="2021-09" db="EMBL/GenBank/DDBJ databases">
        <title>The genome of Mauremys mutica provides insights into the evolution of semi-aquatic lifestyle.</title>
        <authorList>
            <person name="Gong S."/>
            <person name="Gao Y."/>
        </authorList>
    </citation>
    <scope>NUCLEOTIDE SEQUENCE</scope>
    <source>
        <strain evidence="1">MM-2020</strain>
        <tissue evidence="1">Muscle</tissue>
    </source>
</reference>
<dbReference type="AlphaFoldDB" id="A0A9D3WQZ7"/>
<dbReference type="Proteomes" id="UP000827986">
    <property type="component" value="Unassembled WGS sequence"/>
</dbReference>
<name>A0A9D3WQZ7_9SAUR</name>
<protein>
    <submittedName>
        <fullName evidence="1">Uncharacterized protein</fullName>
    </submittedName>
</protein>
<proteinExistence type="predicted"/>
<evidence type="ECO:0000313" key="2">
    <source>
        <dbReference type="Proteomes" id="UP000827986"/>
    </source>
</evidence>
<gene>
    <name evidence="1" type="ORF">KIL84_015543</name>
</gene>
<evidence type="ECO:0000313" key="1">
    <source>
        <dbReference type="EMBL" id="KAH1166371.1"/>
    </source>
</evidence>